<dbReference type="HOGENOM" id="CLU_874053_0_0_0"/>
<name>Q01UL1_SOLUE</name>
<dbReference type="InParanoid" id="Q01UL1"/>
<accession>Q01UL1</accession>
<keyword evidence="1" id="KW-0732">Signal</keyword>
<sequence precursor="true">MTGITRNIGPSLILAFLMLASQASAASLIVNGSFDAPGTQVGGFTSACSQSVATINCPFLSPGSGSGGWQVTILGNNGQIDCVVPGNAVGGGTSPTLICTPGNPPSTQVTGGGYKFTLWQAPGPSLDKGNYFLADGGSSFSGALSQSVSGLTVGSLYKLTFWQAAGQENCLYDDGVNCDPPGNVNLTQDWQVTFGSTSLTSTTMSTPIHTSFAWNQQIMFFTATATTQVLTFLAQGTPNSAPPILMLDGVTLESAPEPATSALFALGLGLLAIPLGRRLLPVRSHAAKRSQCTTVHLSARSPQTIRTGIFTAPSEPRP</sequence>
<evidence type="ECO:0000313" key="2">
    <source>
        <dbReference type="EMBL" id="ABJ86659.1"/>
    </source>
</evidence>
<dbReference type="EMBL" id="CP000473">
    <property type="protein sequence ID" value="ABJ86659.1"/>
    <property type="molecule type" value="Genomic_DNA"/>
</dbReference>
<dbReference type="AlphaFoldDB" id="Q01UL1"/>
<reference evidence="2" key="1">
    <citation type="submission" date="2006-10" db="EMBL/GenBank/DDBJ databases">
        <title>Complete sequence of Solibacter usitatus Ellin6076.</title>
        <authorList>
            <consortium name="US DOE Joint Genome Institute"/>
            <person name="Copeland A."/>
            <person name="Lucas S."/>
            <person name="Lapidus A."/>
            <person name="Barry K."/>
            <person name="Detter J.C."/>
            <person name="Glavina del Rio T."/>
            <person name="Hammon N."/>
            <person name="Israni S."/>
            <person name="Dalin E."/>
            <person name="Tice H."/>
            <person name="Pitluck S."/>
            <person name="Thompson L.S."/>
            <person name="Brettin T."/>
            <person name="Bruce D."/>
            <person name="Han C."/>
            <person name="Tapia R."/>
            <person name="Gilna P."/>
            <person name="Schmutz J."/>
            <person name="Larimer F."/>
            <person name="Land M."/>
            <person name="Hauser L."/>
            <person name="Kyrpides N."/>
            <person name="Mikhailova N."/>
            <person name="Janssen P.H."/>
            <person name="Kuske C.R."/>
            <person name="Richardson P."/>
        </authorList>
    </citation>
    <scope>NUCLEOTIDE SEQUENCE</scope>
    <source>
        <strain evidence="2">Ellin6076</strain>
    </source>
</reference>
<organism evidence="2">
    <name type="scientific">Solibacter usitatus (strain Ellin6076)</name>
    <dbReference type="NCBI Taxonomy" id="234267"/>
    <lineage>
        <taxon>Bacteria</taxon>
        <taxon>Pseudomonadati</taxon>
        <taxon>Acidobacteriota</taxon>
        <taxon>Terriglobia</taxon>
        <taxon>Bryobacterales</taxon>
        <taxon>Solibacteraceae</taxon>
        <taxon>Candidatus Solibacter</taxon>
    </lineage>
</organism>
<feature type="signal peptide" evidence="1">
    <location>
        <begin position="1"/>
        <end position="25"/>
    </location>
</feature>
<evidence type="ECO:0008006" key="3">
    <source>
        <dbReference type="Google" id="ProtNLM"/>
    </source>
</evidence>
<gene>
    <name evidence="2" type="ordered locus">Acid_5712</name>
</gene>
<feature type="chain" id="PRO_5004162479" description="PEP-CTERM protein-sorting domain-containing protein" evidence="1">
    <location>
        <begin position="26"/>
        <end position="318"/>
    </location>
</feature>
<proteinExistence type="predicted"/>
<dbReference type="KEGG" id="sus:Acid_5712"/>
<evidence type="ECO:0000256" key="1">
    <source>
        <dbReference type="SAM" id="SignalP"/>
    </source>
</evidence>
<protein>
    <recommendedName>
        <fullName evidence="3">PEP-CTERM protein-sorting domain-containing protein</fullName>
    </recommendedName>
</protein>